<organism evidence="1 2">
    <name type="scientific">Citrus sinensis</name>
    <name type="common">Sweet orange</name>
    <name type="synonym">Citrus aurantium var. sinensis</name>
    <dbReference type="NCBI Taxonomy" id="2711"/>
    <lineage>
        <taxon>Eukaryota</taxon>
        <taxon>Viridiplantae</taxon>
        <taxon>Streptophyta</taxon>
        <taxon>Embryophyta</taxon>
        <taxon>Tracheophyta</taxon>
        <taxon>Spermatophyta</taxon>
        <taxon>Magnoliopsida</taxon>
        <taxon>eudicotyledons</taxon>
        <taxon>Gunneridae</taxon>
        <taxon>Pentapetalae</taxon>
        <taxon>rosids</taxon>
        <taxon>malvids</taxon>
        <taxon>Sapindales</taxon>
        <taxon>Rutaceae</taxon>
        <taxon>Aurantioideae</taxon>
        <taxon>Citrus</taxon>
    </lineage>
</organism>
<dbReference type="Proteomes" id="UP000829398">
    <property type="component" value="Chromosome 5"/>
</dbReference>
<name>A0ACB8KL29_CITSI</name>
<keyword evidence="2" id="KW-1185">Reference proteome</keyword>
<protein>
    <submittedName>
        <fullName evidence="1">Long chain acyl-CoA synthetase 7 (Peroxisomal)</fullName>
    </submittedName>
</protein>
<evidence type="ECO:0000313" key="1">
    <source>
        <dbReference type="EMBL" id="KAH9755063.1"/>
    </source>
</evidence>
<dbReference type="EMBL" id="CM039174">
    <property type="protein sequence ID" value="KAH9755063.1"/>
    <property type="molecule type" value="Genomic_DNA"/>
</dbReference>
<proteinExistence type="predicted"/>
<gene>
    <name evidence="1" type="ORF">KPL71_015651</name>
</gene>
<comment type="caution">
    <text evidence="1">The sequence shown here is derived from an EMBL/GenBank/DDBJ whole genome shotgun (WGS) entry which is preliminary data.</text>
</comment>
<accession>A0ACB8KL29</accession>
<evidence type="ECO:0000313" key="2">
    <source>
        <dbReference type="Proteomes" id="UP000829398"/>
    </source>
</evidence>
<reference evidence="2" key="1">
    <citation type="journal article" date="2023" name="Hortic. Res.">
        <title>A chromosome-level phased genome enabling allele-level studies in sweet orange: a case study on citrus Huanglongbing tolerance.</title>
        <authorList>
            <person name="Wu B."/>
            <person name="Yu Q."/>
            <person name="Deng Z."/>
            <person name="Duan Y."/>
            <person name="Luo F."/>
            <person name="Gmitter F. Jr."/>
        </authorList>
    </citation>
    <scope>NUCLEOTIDE SEQUENCE [LARGE SCALE GENOMIC DNA]</scope>
    <source>
        <strain evidence="2">cv. Valencia</strain>
    </source>
</reference>
<sequence length="660" mass="73636">MEDSSAQRRFKAVQRHLTSTNTDRCSQLDYNHTTGCFVQSQGYSVRLPEKLQTGKWNVYRSARSPLTLVDRFPDHPEIGTLHDNFIYAVENYPDYKYLGTRVRVDGTVGGYKWMTYGEVSAARKEIGSGLLFHGLQKGVRIGLYLINRPEWLIVDHACSAYSYISVPLYDTLGPDAVKYVVNHAEIEAIFCIPQTLNTLLSFISEIPSVHLIVVVGGKDEHLPSLPSTSGVKLISYLQLQSQGCSSPQPFCPPKPEDIATICYTSGTTGTPKGVVLTHGNLISNVAGFSLMVQFYPSDIYMSYLPLAHIYERANQIVSVYYGVAVGFYQGDNLKLMDDLAVLKPTIFPSVPRLYNRIYSGITNAVKASGTLREKLFTAAYNSKKQAIVSGQTPSKMWDRLVFNKIRERLGGRVRFMGSGASPLSPDVMDFLKVCFGCQVMEGYGMTETSCIISAIDKGDNLSGHVGSPNPACEIKLVDVPEMNYTSEDQPHPRGEICVRGPIVFQGYYKNEVQTREVIDGDGWLHTGDIGLWLPGGRLKIIDRKKNIFKLAQGEYVAPEKIENVYAKCKFVLQCFIYGDSFNSCLVAIVAVDPDVLKDWAASQGIKVIYSFRANFLVIFIALIHNLCQLYSSKKLFRSRCCYRTGRDSSVFCQECCRNCC</sequence>